<dbReference type="AlphaFoldDB" id="A0A4V5PV58"/>
<keyword evidence="3" id="KW-1185">Reference proteome</keyword>
<evidence type="ECO:0000313" key="2">
    <source>
        <dbReference type="EMBL" id="TKD52818.1"/>
    </source>
</evidence>
<proteinExistence type="predicted"/>
<dbReference type="SUPFAM" id="SSF56281">
    <property type="entry name" value="Metallo-hydrolase/oxidoreductase"/>
    <property type="match status" value="1"/>
</dbReference>
<sequence>MKKAARTIGWTLLWLIVTACLAATIVPAFLDRVYYRGPVSDHFDGQRFFNPDGEDTVRPPTGGSRGGFFARMLTDDRPEWPDRIDIQRARPPARVDGDRMLVTWMGHASLLIQTQGLNILTDPIVSRTAGPFGIGPQRIAPSGIGPNAMPKIDLIVVSHNHYDHLDLATLKRYWDRDRPRIVTALGNDAIMAHEDIEATALDWGGRANIRPGIDVVVMRNHHWSSRWFTDRNRALWSAFAITLPGGNIFFSGDTGLGDGSWADEAAALGPVRFAAIPIGAFRFEEGQMGTGNHIGPVDAVEVYRRLGAARALGVHWGTFRLSYEARDTPPRLLAAALACTGQTGFGTVEIAGQVEVPAYVSPRAMQPIDREALLACLDTPKVRALR</sequence>
<dbReference type="Pfam" id="PF12706">
    <property type="entry name" value="Lactamase_B_2"/>
    <property type="match status" value="1"/>
</dbReference>
<dbReference type="PROSITE" id="PS51257">
    <property type="entry name" value="PROKAR_LIPOPROTEIN"/>
    <property type="match status" value="1"/>
</dbReference>
<feature type="domain" description="Metallo-beta-lactamase" evidence="1">
    <location>
        <begin position="118"/>
        <end position="316"/>
    </location>
</feature>
<dbReference type="GO" id="GO:0016787">
    <property type="term" value="F:hydrolase activity"/>
    <property type="evidence" value="ECO:0007669"/>
    <property type="project" value="UniProtKB-KW"/>
</dbReference>
<evidence type="ECO:0000259" key="1">
    <source>
        <dbReference type="Pfam" id="PF12706"/>
    </source>
</evidence>
<dbReference type="OrthoDB" id="9805728at2"/>
<accession>A0A4V5PV58</accession>
<reference evidence="2 3" key="1">
    <citation type="submission" date="2019-04" db="EMBL/GenBank/DDBJ databases">
        <authorList>
            <person name="Yang Y."/>
            <person name="Wei D."/>
        </authorList>
    </citation>
    <scope>NUCLEOTIDE SEQUENCE [LARGE SCALE GENOMIC DNA]</scope>
    <source>
        <strain evidence="2 3">L-1-4w-11</strain>
    </source>
</reference>
<keyword evidence="2" id="KW-0378">Hydrolase</keyword>
<dbReference type="PANTHER" id="PTHR15032">
    <property type="entry name" value="N-ACYL-PHOSPHATIDYLETHANOLAMINE-HYDROLYZING PHOSPHOLIPASE D"/>
    <property type="match status" value="1"/>
</dbReference>
<organism evidence="2 3">
    <name type="scientific">Sphingomonas baiyangensis</name>
    <dbReference type="NCBI Taxonomy" id="2572576"/>
    <lineage>
        <taxon>Bacteria</taxon>
        <taxon>Pseudomonadati</taxon>
        <taxon>Pseudomonadota</taxon>
        <taxon>Alphaproteobacteria</taxon>
        <taxon>Sphingomonadales</taxon>
        <taxon>Sphingomonadaceae</taxon>
        <taxon>Sphingomonas</taxon>
    </lineage>
</organism>
<protein>
    <submittedName>
        <fullName evidence="2">Zn-dependent hydrolase</fullName>
    </submittedName>
</protein>
<dbReference type="EMBL" id="SWKR01000001">
    <property type="protein sequence ID" value="TKD52818.1"/>
    <property type="molecule type" value="Genomic_DNA"/>
</dbReference>
<dbReference type="InterPro" id="IPR036866">
    <property type="entry name" value="RibonucZ/Hydroxyglut_hydro"/>
</dbReference>
<dbReference type="Proteomes" id="UP000309138">
    <property type="component" value="Unassembled WGS sequence"/>
</dbReference>
<gene>
    <name evidence="2" type="ORF">FBR43_00180</name>
</gene>
<dbReference type="InterPro" id="IPR001279">
    <property type="entry name" value="Metallo-B-lactamas"/>
</dbReference>
<dbReference type="PANTHER" id="PTHR15032:SF4">
    <property type="entry name" value="N-ACYL-PHOSPHATIDYLETHANOLAMINE-HYDROLYZING PHOSPHOLIPASE D"/>
    <property type="match status" value="1"/>
</dbReference>
<evidence type="ECO:0000313" key="3">
    <source>
        <dbReference type="Proteomes" id="UP000309138"/>
    </source>
</evidence>
<name>A0A4V5PV58_9SPHN</name>
<dbReference type="RefSeq" id="WP_136941239.1">
    <property type="nucleotide sequence ID" value="NZ_SWKR01000001.1"/>
</dbReference>
<dbReference type="GO" id="GO:0005737">
    <property type="term" value="C:cytoplasm"/>
    <property type="evidence" value="ECO:0007669"/>
    <property type="project" value="TreeGrafter"/>
</dbReference>
<dbReference type="Gene3D" id="3.60.15.10">
    <property type="entry name" value="Ribonuclease Z/Hydroxyacylglutathione hydrolase-like"/>
    <property type="match status" value="1"/>
</dbReference>
<comment type="caution">
    <text evidence="2">The sequence shown here is derived from an EMBL/GenBank/DDBJ whole genome shotgun (WGS) entry which is preliminary data.</text>
</comment>